<dbReference type="OrthoDB" id="2113341at2759"/>
<dbReference type="SUPFAM" id="SSF48113">
    <property type="entry name" value="Heme-dependent peroxidases"/>
    <property type="match status" value="1"/>
</dbReference>
<evidence type="ECO:0000256" key="8">
    <source>
        <dbReference type="PIRSR" id="PIRSR600823-2"/>
    </source>
</evidence>
<accession>A0A8S0QK26</accession>
<keyword evidence="9" id="KW-0106">Calcium</keyword>
<dbReference type="GO" id="GO:0046872">
    <property type="term" value="F:metal ion binding"/>
    <property type="evidence" value="ECO:0007669"/>
    <property type="project" value="UniProtKB-KW"/>
</dbReference>
<feature type="binding site" description="axial binding residue" evidence="9">
    <location>
        <position position="84"/>
    </location>
    <ligand>
        <name>heme b</name>
        <dbReference type="ChEBI" id="CHEBI:60344"/>
    </ligand>
    <ligandPart>
        <name>Fe</name>
        <dbReference type="ChEBI" id="CHEBI:18248"/>
    </ligandPart>
</feature>
<dbReference type="PROSITE" id="PS50873">
    <property type="entry name" value="PEROXIDASE_4"/>
    <property type="match status" value="1"/>
</dbReference>
<dbReference type="Gene3D" id="1.10.420.10">
    <property type="entry name" value="Peroxidase, domain 2"/>
    <property type="match status" value="1"/>
</dbReference>
<feature type="binding site" evidence="8">
    <location>
        <position position="53"/>
    </location>
    <ligand>
        <name>substrate</name>
    </ligand>
</feature>
<feature type="domain" description="Plant heme peroxidase family profile" evidence="11">
    <location>
        <begin position="1"/>
        <end position="98"/>
    </location>
</feature>
<organism evidence="12 13">
    <name type="scientific">Olea europaea subsp. europaea</name>
    <dbReference type="NCBI Taxonomy" id="158383"/>
    <lineage>
        <taxon>Eukaryota</taxon>
        <taxon>Viridiplantae</taxon>
        <taxon>Streptophyta</taxon>
        <taxon>Embryophyta</taxon>
        <taxon>Tracheophyta</taxon>
        <taxon>Spermatophyta</taxon>
        <taxon>Magnoliopsida</taxon>
        <taxon>eudicotyledons</taxon>
        <taxon>Gunneridae</taxon>
        <taxon>Pentapetalae</taxon>
        <taxon>asterids</taxon>
        <taxon>lamiids</taxon>
        <taxon>Lamiales</taxon>
        <taxon>Oleaceae</taxon>
        <taxon>Oleeae</taxon>
        <taxon>Olea</taxon>
    </lineage>
</organism>
<dbReference type="Pfam" id="PF00141">
    <property type="entry name" value="peroxidase"/>
    <property type="match status" value="1"/>
</dbReference>
<evidence type="ECO:0000256" key="4">
    <source>
        <dbReference type="ARBA" id="ARBA00022617"/>
    </source>
</evidence>
<evidence type="ECO:0000256" key="2">
    <source>
        <dbReference type="ARBA" id="ARBA00012313"/>
    </source>
</evidence>
<comment type="similarity">
    <text evidence="10">Belongs to the peroxidase family.</text>
</comment>
<keyword evidence="4" id="KW-0349">Heme</keyword>
<comment type="catalytic activity">
    <reaction evidence="1">
        <text>2 a phenolic donor + H2O2 = 2 a phenolic radical donor + 2 H2O</text>
        <dbReference type="Rhea" id="RHEA:56136"/>
        <dbReference type="ChEBI" id="CHEBI:15377"/>
        <dbReference type="ChEBI" id="CHEBI:16240"/>
        <dbReference type="ChEBI" id="CHEBI:139520"/>
        <dbReference type="ChEBI" id="CHEBI:139521"/>
        <dbReference type="EC" id="1.11.1.7"/>
    </reaction>
</comment>
<keyword evidence="13" id="KW-1185">Reference proteome</keyword>
<dbReference type="AlphaFoldDB" id="A0A8S0QK26"/>
<comment type="cofactor">
    <cofactor evidence="9">
        <name>heme b</name>
        <dbReference type="ChEBI" id="CHEBI:60344"/>
    </cofactor>
    <text evidence="9">Binds 1 heme b (iron(II)-protoporphyrin IX) group per subunit.</text>
</comment>
<feature type="binding site" evidence="9">
    <location>
        <position position="85"/>
    </location>
    <ligand>
        <name>Ca(2+)</name>
        <dbReference type="ChEBI" id="CHEBI:29108"/>
        <label>2</label>
    </ligand>
</feature>
<keyword evidence="3 12" id="KW-0575">Peroxidase</keyword>
<keyword evidence="6" id="KW-0560">Oxidoreductase</keyword>
<proteinExistence type="inferred from homology"/>
<comment type="cofactor">
    <cofactor evidence="9">
        <name>Ca(2+)</name>
        <dbReference type="ChEBI" id="CHEBI:29108"/>
    </cofactor>
    <text evidence="9">Binds 2 calcium ions per subunit.</text>
</comment>
<evidence type="ECO:0000256" key="6">
    <source>
        <dbReference type="ARBA" id="ARBA00023002"/>
    </source>
</evidence>
<dbReference type="InterPro" id="IPR002016">
    <property type="entry name" value="Haem_peroxidase"/>
</dbReference>
<dbReference type="EMBL" id="CACTIH010001944">
    <property type="protein sequence ID" value="CAA2969561.1"/>
    <property type="molecule type" value="Genomic_DNA"/>
</dbReference>
<dbReference type="PANTHER" id="PTHR31235">
    <property type="entry name" value="PEROXIDASE 25-RELATED"/>
    <property type="match status" value="1"/>
</dbReference>
<comment type="caution">
    <text evidence="12">The sequence shown here is derived from an EMBL/GenBank/DDBJ whole genome shotgun (WGS) entry which is preliminary data.</text>
</comment>
<keyword evidence="7 9" id="KW-0408">Iron</keyword>
<sequence>MAMASLTFYQVLKILKACCAPLRTDIHRGPVYEVETGRRDGRISNSALANDMPEVNDSIDILRSKFRSKGFSENELVLLTAGAHTIGTTACFFMLERL</sequence>
<evidence type="ECO:0000256" key="10">
    <source>
        <dbReference type="RuleBase" id="RU004241"/>
    </source>
</evidence>
<dbReference type="GO" id="GO:0006979">
    <property type="term" value="P:response to oxidative stress"/>
    <property type="evidence" value="ECO:0007669"/>
    <property type="project" value="InterPro"/>
</dbReference>
<dbReference type="Gene3D" id="1.10.520.10">
    <property type="match status" value="1"/>
</dbReference>
<evidence type="ECO:0000256" key="1">
    <source>
        <dbReference type="ARBA" id="ARBA00000189"/>
    </source>
</evidence>
<protein>
    <recommendedName>
        <fullName evidence="2">peroxidase</fullName>
        <ecNumber evidence="2">1.11.1.7</ecNumber>
    </recommendedName>
</protein>
<dbReference type="InterPro" id="IPR000823">
    <property type="entry name" value="Peroxidase_pln"/>
</dbReference>
<reference evidence="12 13" key="1">
    <citation type="submission" date="2019-12" db="EMBL/GenBank/DDBJ databases">
        <authorList>
            <person name="Alioto T."/>
            <person name="Alioto T."/>
            <person name="Gomez Garrido J."/>
        </authorList>
    </citation>
    <scope>NUCLEOTIDE SEQUENCE [LARGE SCALE GENOMIC DNA]</scope>
</reference>
<dbReference type="EC" id="1.11.1.7" evidence="2"/>
<evidence type="ECO:0000313" key="13">
    <source>
        <dbReference type="Proteomes" id="UP000594638"/>
    </source>
</evidence>
<evidence type="ECO:0000256" key="9">
    <source>
        <dbReference type="PIRSR" id="PIRSR600823-3"/>
    </source>
</evidence>
<evidence type="ECO:0000256" key="3">
    <source>
        <dbReference type="ARBA" id="ARBA00022559"/>
    </source>
</evidence>
<gene>
    <name evidence="12" type="ORF">OLEA9_A013876</name>
</gene>
<name>A0A8S0QK26_OLEEU</name>
<dbReference type="GO" id="GO:0020037">
    <property type="term" value="F:heme binding"/>
    <property type="evidence" value="ECO:0007669"/>
    <property type="project" value="InterPro"/>
</dbReference>
<evidence type="ECO:0000259" key="11">
    <source>
        <dbReference type="PROSITE" id="PS50873"/>
    </source>
</evidence>
<dbReference type="InterPro" id="IPR010255">
    <property type="entry name" value="Haem_peroxidase_sf"/>
</dbReference>
<dbReference type="GO" id="GO:0140825">
    <property type="term" value="F:lactoperoxidase activity"/>
    <property type="evidence" value="ECO:0007669"/>
    <property type="project" value="UniProtKB-EC"/>
</dbReference>
<evidence type="ECO:0000256" key="5">
    <source>
        <dbReference type="ARBA" id="ARBA00022723"/>
    </source>
</evidence>
<dbReference type="Gramene" id="OE9A013876T1">
    <property type="protein sequence ID" value="OE9A013876C1"/>
    <property type="gene ID" value="OE9A013876"/>
</dbReference>
<dbReference type="Proteomes" id="UP000594638">
    <property type="component" value="Unassembled WGS sequence"/>
</dbReference>
<evidence type="ECO:0000313" key="12">
    <source>
        <dbReference type="EMBL" id="CAA2969561.1"/>
    </source>
</evidence>
<keyword evidence="5 9" id="KW-0479">Metal-binding</keyword>
<evidence type="ECO:0000256" key="7">
    <source>
        <dbReference type="ARBA" id="ARBA00023004"/>
    </source>
</evidence>